<reference evidence="6" key="1">
    <citation type="journal article" date="2019" name="Int. J. Syst. Evol. Microbiol.">
        <title>The Global Catalogue of Microorganisms (GCM) 10K type strain sequencing project: providing services to taxonomists for standard genome sequencing and annotation.</title>
        <authorList>
            <consortium name="The Broad Institute Genomics Platform"/>
            <consortium name="The Broad Institute Genome Sequencing Center for Infectious Disease"/>
            <person name="Wu L."/>
            <person name="Ma J."/>
        </authorList>
    </citation>
    <scope>NUCLEOTIDE SEQUENCE [LARGE SCALE GENOMIC DNA]</scope>
    <source>
        <strain evidence="6">CGMCC 4.7241</strain>
    </source>
</reference>
<dbReference type="RefSeq" id="WP_205114287.1">
    <property type="nucleotide sequence ID" value="NZ_JAFBCM010000001.1"/>
</dbReference>
<dbReference type="EMBL" id="JBHRZH010000009">
    <property type="protein sequence ID" value="MFC3761676.1"/>
    <property type="molecule type" value="Genomic_DNA"/>
</dbReference>
<dbReference type="SUPFAM" id="SSF48498">
    <property type="entry name" value="Tetracyclin repressor-like, C-terminal domain"/>
    <property type="match status" value="1"/>
</dbReference>
<feature type="domain" description="Tetracycline repressor TetR C-terminal" evidence="4">
    <location>
        <begin position="78"/>
        <end position="223"/>
    </location>
</feature>
<dbReference type="PANTHER" id="PTHR30055">
    <property type="entry name" value="HTH-TYPE TRANSCRIPTIONAL REGULATOR RUTR"/>
    <property type="match status" value="1"/>
</dbReference>
<dbReference type="PANTHER" id="PTHR30055:SF151">
    <property type="entry name" value="TRANSCRIPTIONAL REGULATORY PROTEIN"/>
    <property type="match status" value="1"/>
</dbReference>
<dbReference type="InterPro" id="IPR009057">
    <property type="entry name" value="Homeodomain-like_sf"/>
</dbReference>
<evidence type="ECO:0000256" key="3">
    <source>
        <dbReference type="ARBA" id="ARBA00023163"/>
    </source>
</evidence>
<gene>
    <name evidence="5" type="ORF">ACFOUW_12585</name>
</gene>
<evidence type="ECO:0000259" key="4">
    <source>
        <dbReference type="Pfam" id="PF02909"/>
    </source>
</evidence>
<keyword evidence="6" id="KW-1185">Reference proteome</keyword>
<comment type="caution">
    <text evidence="5">The sequence shown here is derived from an EMBL/GenBank/DDBJ whole genome shotgun (WGS) entry which is preliminary data.</text>
</comment>
<protein>
    <submittedName>
        <fullName evidence="5">TetR/AcrR family transcriptional regulator</fullName>
    </submittedName>
</protein>
<dbReference type="InterPro" id="IPR050109">
    <property type="entry name" value="HTH-type_TetR-like_transc_reg"/>
</dbReference>
<sequence length="228" mass="25026">MSEVWMRERPSPRRSAPSVDQIVARAVAIADAEGGAAVTMRRVAAELQSGTASLYRYVTNRDELVDLMIDAVQGESPPPTRTGDWRVDLTAIAHRLRDLWLRHPWLSSELTGRPPLGPESLRHADAALEVALTLTSDVTRASNAIATVRSYVFGSVAAELAELQARRRTGLTEEQWQASVAPYVNQLIESGAYPSLARRIQDGDETPPARQFELGLTWVLDGIGLHHA</sequence>
<dbReference type="Gene3D" id="1.10.10.60">
    <property type="entry name" value="Homeodomain-like"/>
    <property type="match status" value="1"/>
</dbReference>
<keyword evidence="1" id="KW-0805">Transcription regulation</keyword>
<keyword evidence="3" id="KW-0804">Transcription</keyword>
<evidence type="ECO:0000313" key="5">
    <source>
        <dbReference type="EMBL" id="MFC3761676.1"/>
    </source>
</evidence>
<proteinExistence type="predicted"/>
<accession>A0ABV7YAJ9</accession>
<dbReference type="Pfam" id="PF02909">
    <property type="entry name" value="TetR_C_1"/>
    <property type="match status" value="1"/>
</dbReference>
<dbReference type="InterPro" id="IPR004111">
    <property type="entry name" value="Repressor_TetR_C"/>
</dbReference>
<name>A0ABV7YAJ9_9ACTN</name>
<dbReference type="Proteomes" id="UP001595699">
    <property type="component" value="Unassembled WGS sequence"/>
</dbReference>
<evidence type="ECO:0000313" key="6">
    <source>
        <dbReference type="Proteomes" id="UP001595699"/>
    </source>
</evidence>
<evidence type="ECO:0000256" key="1">
    <source>
        <dbReference type="ARBA" id="ARBA00023015"/>
    </source>
</evidence>
<organism evidence="5 6">
    <name type="scientific">Tenggerimyces flavus</name>
    <dbReference type="NCBI Taxonomy" id="1708749"/>
    <lineage>
        <taxon>Bacteria</taxon>
        <taxon>Bacillati</taxon>
        <taxon>Actinomycetota</taxon>
        <taxon>Actinomycetes</taxon>
        <taxon>Propionibacteriales</taxon>
        <taxon>Nocardioidaceae</taxon>
        <taxon>Tenggerimyces</taxon>
    </lineage>
</organism>
<dbReference type="InterPro" id="IPR036271">
    <property type="entry name" value="Tet_transcr_reg_TetR-rel_C_sf"/>
</dbReference>
<evidence type="ECO:0000256" key="2">
    <source>
        <dbReference type="ARBA" id="ARBA00023125"/>
    </source>
</evidence>
<keyword evidence="2" id="KW-0238">DNA-binding</keyword>
<dbReference type="SUPFAM" id="SSF46689">
    <property type="entry name" value="Homeodomain-like"/>
    <property type="match status" value="1"/>
</dbReference>
<dbReference type="Gene3D" id="1.10.357.10">
    <property type="entry name" value="Tetracycline Repressor, domain 2"/>
    <property type="match status" value="1"/>
</dbReference>